<name>A0ABS2TLU1_9ACTN</name>
<proteinExistence type="predicted"/>
<evidence type="ECO:0000256" key="1">
    <source>
        <dbReference type="SAM" id="MobiDB-lite"/>
    </source>
</evidence>
<keyword evidence="3" id="KW-1185">Reference proteome</keyword>
<comment type="caution">
    <text evidence="2">The sequence shown here is derived from an EMBL/GenBank/DDBJ whole genome shotgun (WGS) entry which is preliminary data.</text>
</comment>
<dbReference type="Proteomes" id="UP000749040">
    <property type="component" value="Unassembled WGS sequence"/>
</dbReference>
<gene>
    <name evidence="2" type="ORF">ITX44_00065</name>
</gene>
<organism evidence="2 3">
    <name type="scientific">Actinacidiphila acididurans</name>
    <dbReference type="NCBI Taxonomy" id="2784346"/>
    <lineage>
        <taxon>Bacteria</taxon>
        <taxon>Bacillati</taxon>
        <taxon>Actinomycetota</taxon>
        <taxon>Actinomycetes</taxon>
        <taxon>Kitasatosporales</taxon>
        <taxon>Streptomycetaceae</taxon>
        <taxon>Actinacidiphila</taxon>
    </lineage>
</organism>
<accession>A0ABS2TLU1</accession>
<dbReference type="RefSeq" id="WP_205354856.1">
    <property type="nucleotide sequence ID" value="NZ_JADKYB010000001.1"/>
</dbReference>
<reference evidence="2 3" key="1">
    <citation type="submission" date="2021-01" db="EMBL/GenBank/DDBJ databases">
        <title>Streptomyces acididurans sp. nov., isolated from a peat swamp forest soil.</title>
        <authorList>
            <person name="Chantavorakit T."/>
            <person name="Duangmal K."/>
        </authorList>
    </citation>
    <scope>NUCLEOTIDE SEQUENCE [LARGE SCALE GENOMIC DNA]</scope>
    <source>
        <strain evidence="2 3">KK5PA1</strain>
    </source>
</reference>
<dbReference type="EMBL" id="JADKYB010000001">
    <property type="protein sequence ID" value="MBM9502958.1"/>
    <property type="molecule type" value="Genomic_DNA"/>
</dbReference>
<evidence type="ECO:0000313" key="2">
    <source>
        <dbReference type="EMBL" id="MBM9502958.1"/>
    </source>
</evidence>
<sequence>MRGHRSVRPGFHWQPPWALSEAVVYAPAPWDVPATEAAVNRPGGVHGPHGVAEAGFSGTGDPLFTETARRLGRDGRTPVEHLDVLLTLDALSPSTAPRIGLPSGELLAGAGAYGKTPLLYGCTAHSGGLALDDDGERITWEPGTTVLVEDLPRTSVDALPRASYAMVRSSDADPADALRREAFVLLGTRYHSDVPPVPEDARPAESTWQDSRSHARVPTEYPGLADNAEVFLDEARATLLVRRFGFDGGGTEYALPLTRERSVLVDAMRREYLHSAAAYASVGADREAADTLRDTPWSPEALRRLLAVMSVATAADAARLIARSPDEWRRVGWPVDAAVDDAASTLRNAEPRQSWRVSQAAALASAGIAAERAYELRSAGFTSVQAAISADATRPTAAAGKAKALIEASETPVPASIAAALGTAREHSAEDARTWGQDHRKSCALEGWGLWVTLTRHTFTLRNGSVRTLWDVTNGWWAINDESEGEDGQSSCVFTDEDEALAAWRATRSELKAYEAQLLE</sequence>
<evidence type="ECO:0000313" key="3">
    <source>
        <dbReference type="Proteomes" id="UP000749040"/>
    </source>
</evidence>
<protein>
    <submittedName>
        <fullName evidence="2">Uncharacterized protein</fullName>
    </submittedName>
</protein>
<feature type="region of interest" description="Disordered" evidence="1">
    <location>
        <begin position="194"/>
        <end position="219"/>
    </location>
</feature>